<feature type="region of interest" description="Disordered" evidence="1">
    <location>
        <begin position="781"/>
        <end position="825"/>
    </location>
</feature>
<feature type="compositionally biased region" description="Polar residues" evidence="1">
    <location>
        <begin position="798"/>
        <end position="807"/>
    </location>
</feature>
<keyword evidence="2" id="KW-0472">Membrane</keyword>
<evidence type="ECO:0000313" key="4">
    <source>
        <dbReference type="Proteomes" id="UP000813461"/>
    </source>
</evidence>
<keyword evidence="2" id="KW-1133">Transmembrane helix</keyword>
<gene>
    <name evidence="3" type="ORF">FB567DRAFT_578548</name>
</gene>
<evidence type="ECO:0000313" key="3">
    <source>
        <dbReference type="EMBL" id="KAH7088733.1"/>
    </source>
</evidence>
<keyword evidence="4" id="KW-1185">Reference proteome</keyword>
<sequence length="858" mass="93268">MLSTSMRADKHPIYHPAADPLSWLDLIFGLLSRMPDMLSTNQLIALIALLLLACLYFVVAGSWSHRLAERNRTDKRFGQFERIIRPLEHAPSKIGTIEVAQGRQNRSRLKGGPCGPRVATRVETKLVEIKEKIDNFIRDQAGKAEAASKQESKQSELDTKLEAVLEKIEQIEPLQPVAQKLTSVVCERGVETTPIDLSTPSLSVSVVASQDVAPIDQTLPKLGMSAVASLSTGPLAVQTAPMVESGVQTDDITQQLSVSLITTTVTTPLGTNPYLISNDLAQENAALNTKIDKVASDHGMTQAHLIEEVGAENDELTFKNSVIEKKWLDAKSELATSQTENTKTTQSFTKLSEQYASACEDLASEKKQVLETKGALQAAELKLVTAKTKLGGAQMEIGTLNQDLDANSATFGRMVDAGIDVELYINDTEGDFNDYLDDFEEGLAQREEDASIIAKDEQSTKAPVPEVTSTIVTGLNADALDFKPSLQPSSTPIQDQTVKSEVIEDDKKTPIPVVEVTSQSEAGLKESEHAHIDTSSTLGTKSSDKLADSTSTQNEQNIDTAVELKTPVKKLTGMGMSKYAVETPTVHPVKQDTILTPVKDVKGAATPNTTEEAKALKITAPKKQGQAVIEVKPAVKGGLENSKYASASASIALAPRPTPQPAATKSKIDDAEKQAPAVDDASRLQLEKIIAGAGEVDGATELQFCRVCKENVQVEVCEEFEYAKKKFFDEVPVPTGSKKVHIWEGHNFDFHDKCPDCNINVCAPYDSNSGKNDFTEHKKVCSRRRTPSTPSSGLRTAPFTTTSSSSRYIGRQGPKHMPEPEHPDGLQRCRKCNIWLNPMDRTTTTRSIQLTTTPLRLA</sequence>
<comment type="caution">
    <text evidence="3">The sequence shown here is derived from an EMBL/GenBank/DDBJ whole genome shotgun (WGS) entry which is preliminary data.</text>
</comment>
<feature type="region of interest" description="Disordered" evidence="1">
    <location>
        <begin position="518"/>
        <end position="558"/>
    </location>
</feature>
<accession>A0A8K0VZR9</accession>
<dbReference type="OrthoDB" id="10447767at2759"/>
<dbReference type="AlphaFoldDB" id="A0A8K0VZR9"/>
<feature type="compositionally biased region" description="Basic and acidic residues" evidence="1">
    <location>
        <begin position="816"/>
        <end position="825"/>
    </location>
</feature>
<dbReference type="Proteomes" id="UP000813461">
    <property type="component" value="Unassembled WGS sequence"/>
</dbReference>
<proteinExistence type="predicted"/>
<feature type="compositionally biased region" description="Basic and acidic residues" evidence="1">
    <location>
        <begin position="523"/>
        <end position="532"/>
    </location>
</feature>
<feature type="transmembrane region" description="Helical" evidence="2">
    <location>
        <begin position="43"/>
        <end position="63"/>
    </location>
</feature>
<protein>
    <submittedName>
        <fullName evidence="3">Uncharacterized protein</fullName>
    </submittedName>
</protein>
<feature type="compositionally biased region" description="Polar residues" evidence="1">
    <location>
        <begin position="486"/>
        <end position="499"/>
    </location>
</feature>
<dbReference type="EMBL" id="JAGMVJ010000007">
    <property type="protein sequence ID" value="KAH7088733.1"/>
    <property type="molecule type" value="Genomic_DNA"/>
</dbReference>
<evidence type="ECO:0000256" key="2">
    <source>
        <dbReference type="SAM" id="Phobius"/>
    </source>
</evidence>
<evidence type="ECO:0000256" key="1">
    <source>
        <dbReference type="SAM" id="MobiDB-lite"/>
    </source>
</evidence>
<organism evidence="3 4">
    <name type="scientific">Paraphoma chrysanthemicola</name>
    <dbReference type="NCBI Taxonomy" id="798071"/>
    <lineage>
        <taxon>Eukaryota</taxon>
        <taxon>Fungi</taxon>
        <taxon>Dikarya</taxon>
        <taxon>Ascomycota</taxon>
        <taxon>Pezizomycotina</taxon>
        <taxon>Dothideomycetes</taxon>
        <taxon>Pleosporomycetidae</taxon>
        <taxon>Pleosporales</taxon>
        <taxon>Pleosporineae</taxon>
        <taxon>Phaeosphaeriaceae</taxon>
        <taxon>Paraphoma</taxon>
    </lineage>
</organism>
<keyword evidence="2" id="KW-0812">Transmembrane</keyword>
<feature type="compositionally biased region" description="Polar residues" evidence="1">
    <location>
        <begin position="548"/>
        <end position="558"/>
    </location>
</feature>
<name>A0A8K0VZR9_9PLEO</name>
<feature type="region of interest" description="Disordered" evidence="1">
    <location>
        <begin position="483"/>
        <end position="506"/>
    </location>
</feature>
<reference evidence="3" key="1">
    <citation type="journal article" date="2021" name="Nat. Commun.">
        <title>Genetic determinants of endophytism in the Arabidopsis root mycobiome.</title>
        <authorList>
            <person name="Mesny F."/>
            <person name="Miyauchi S."/>
            <person name="Thiergart T."/>
            <person name="Pickel B."/>
            <person name="Atanasova L."/>
            <person name="Karlsson M."/>
            <person name="Huettel B."/>
            <person name="Barry K.W."/>
            <person name="Haridas S."/>
            <person name="Chen C."/>
            <person name="Bauer D."/>
            <person name="Andreopoulos W."/>
            <person name="Pangilinan J."/>
            <person name="LaButti K."/>
            <person name="Riley R."/>
            <person name="Lipzen A."/>
            <person name="Clum A."/>
            <person name="Drula E."/>
            <person name="Henrissat B."/>
            <person name="Kohler A."/>
            <person name="Grigoriev I.V."/>
            <person name="Martin F.M."/>
            <person name="Hacquard S."/>
        </authorList>
    </citation>
    <scope>NUCLEOTIDE SEQUENCE</scope>
    <source>
        <strain evidence="3">MPI-SDFR-AT-0120</strain>
    </source>
</reference>